<protein>
    <submittedName>
        <fullName evidence="1">Uncharacterized protein</fullName>
    </submittedName>
</protein>
<reference evidence="1" key="2">
    <citation type="submission" date="2025-09" db="UniProtKB">
        <authorList>
            <consortium name="EnsemblPlants"/>
        </authorList>
    </citation>
    <scope>IDENTIFICATION</scope>
</reference>
<keyword evidence="2" id="KW-1185">Reference proteome</keyword>
<proteinExistence type="predicted"/>
<accession>A0ACD5W7B2</accession>
<evidence type="ECO:0000313" key="2">
    <source>
        <dbReference type="Proteomes" id="UP001732700"/>
    </source>
</evidence>
<organism evidence="1 2">
    <name type="scientific">Avena sativa</name>
    <name type="common">Oat</name>
    <dbReference type="NCBI Taxonomy" id="4498"/>
    <lineage>
        <taxon>Eukaryota</taxon>
        <taxon>Viridiplantae</taxon>
        <taxon>Streptophyta</taxon>
        <taxon>Embryophyta</taxon>
        <taxon>Tracheophyta</taxon>
        <taxon>Spermatophyta</taxon>
        <taxon>Magnoliopsida</taxon>
        <taxon>Liliopsida</taxon>
        <taxon>Poales</taxon>
        <taxon>Poaceae</taxon>
        <taxon>BOP clade</taxon>
        <taxon>Pooideae</taxon>
        <taxon>Poodae</taxon>
        <taxon>Poeae</taxon>
        <taxon>Poeae Chloroplast Group 1 (Aveneae type)</taxon>
        <taxon>Aveninae</taxon>
        <taxon>Avena</taxon>
    </lineage>
</organism>
<dbReference type="EnsemblPlants" id="AVESA.00010b.r2.3DG0569510.1">
    <property type="protein sequence ID" value="AVESA.00010b.r2.3DG0569510.1.CDS"/>
    <property type="gene ID" value="AVESA.00010b.r2.3DG0569510"/>
</dbReference>
<sequence length="80" mass="8711">MSSSNSEKITCVTPMSSSGKTMWPEVVGLTAEEAKAIVLKDMPYADVVILPVRSVVTTDFRDSRVRIFANTVVKQTPHVG</sequence>
<evidence type="ECO:0000313" key="1">
    <source>
        <dbReference type="EnsemblPlants" id="AVESA.00010b.r2.3DG0569510.1.CDS"/>
    </source>
</evidence>
<dbReference type="Proteomes" id="UP001732700">
    <property type="component" value="Chromosome 3D"/>
</dbReference>
<reference evidence="1" key="1">
    <citation type="submission" date="2021-05" db="EMBL/GenBank/DDBJ databases">
        <authorList>
            <person name="Scholz U."/>
            <person name="Mascher M."/>
            <person name="Fiebig A."/>
        </authorList>
    </citation>
    <scope>NUCLEOTIDE SEQUENCE [LARGE SCALE GENOMIC DNA]</scope>
</reference>
<name>A0ACD5W7B2_AVESA</name>